<keyword evidence="1" id="KW-0175">Coiled coil</keyword>
<feature type="compositionally biased region" description="Basic and acidic residues" evidence="2">
    <location>
        <begin position="484"/>
        <end position="493"/>
    </location>
</feature>
<feature type="region of interest" description="Disordered" evidence="2">
    <location>
        <begin position="465"/>
        <end position="518"/>
    </location>
</feature>
<feature type="coiled-coil region" evidence="1">
    <location>
        <begin position="316"/>
        <end position="413"/>
    </location>
</feature>
<sequence length="518" mass="58070">MGTAVLMEKLGLKLTVHDITYVYRLQKTDRDQYTLVARNSDRKLVTGLPDSSKGRDEDFLVITGNWQNPHISCLLIPGEPDKEFTAKKVEFVERKTVKHLLRRPCFIDSGRRPRSEKILLGYEPSYKSFQSGPTVKDSRQAEVTVSRPGRDQEEIIQAVPLTARREVQVPQLVTPLADPNFVPSTQPLGVGLSVIRFPSLFYPNSSSSEEMHVQRRSINIGSVLGTLAQEPSETSPLPPPPGFSQVEDVMKKRKRGEEQAAKMSGEGRWPNTVGRALLLPKDMKVWQEKRSEHMLENLKRDSILAVQGIFEAGSRLLETERLLSQSLEENKRLKDLEKLASARIQAAESKHKSAEAGLMTAEHQVIELKAKLDREYKTSSQLQVENSRLKDTVDEARAEVQKAEDEAQSYYDQGFDEAANSLKSQLANECNKFFLQGWRMAFDKAGVDDASELYDLAPRHWLFRAGSPEEREGGEAAKGSTVPESHEALREPEVAEDPEAAEDLGDPEADDQVPVVEV</sequence>
<gene>
    <name evidence="3" type="ORF">FSB_LOCUS59066</name>
</gene>
<organism evidence="3">
    <name type="scientific">Fagus sylvatica</name>
    <name type="common">Beechnut</name>
    <dbReference type="NCBI Taxonomy" id="28930"/>
    <lineage>
        <taxon>Eukaryota</taxon>
        <taxon>Viridiplantae</taxon>
        <taxon>Streptophyta</taxon>
        <taxon>Embryophyta</taxon>
        <taxon>Tracheophyta</taxon>
        <taxon>Spermatophyta</taxon>
        <taxon>Magnoliopsida</taxon>
        <taxon>eudicotyledons</taxon>
        <taxon>Gunneridae</taxon>
        <taxon>Pentapetalae</taxon>
        <taxon>rosids</taxon>
        <taxon>fabids</taxon>
        <taxon>Fagales</taxon>
        <taxon>Fagaceae</taxon>
        <taxon>Fagus</taxon>
    </lineage>
</organism>
<feature type="compositionally biased region" description="Acidic residues" evidence="2">
    <location>
        <begin position="494"/>
        <end position="511"/>
    </location>
</feature>
<accession>A0A2N9J3N1</accession>
<reference evidence="3" key="1">
    <citation type="submission" date="2018-02" db="EMBL/GenBank/DDBJ databases">
        <authorList>
            <person name="Cohen D.B."/>
            <person name="Kent A.D."/>
        </authorList>
    </citation>
    <scope>NUCLEOTIDE SEQUENCE</scope>
</reference>
<dbReference type="AlphaFoldDB" id="A0A2N9J3N1"/>
<evidence type="ECO:0000256" key="2">
    <source>
        <dbReference type="SAM" id="MobiDB-lite"/>
    </source>
</evidence>
<protein>
    <submittedName>
        <fullName evidence="3">Uncharacterized protein</fullName>
    </submittedName>
</protein>
<name>A0A2N9J3N1_FAGSY</name>
<evidence type="ECO:0000256" key="1">
    <source>
        <dbReference type="SAM" id="Coils"/>
    </source>
</evidence>
<proteinExistence type="predicted"/>
<evidence type="ECO:0000313" key="3">
    <source>
        <dbReference type="EMBL" id="SPD31184.1"/>
    </source>
</evidence>
<dbReference type="EMBL" id="OIVN01006348">
    <property type="protein sequence ID" value="SPD31184.1"/>
    <property type="molecule type" value="Genomic_DNA"/>
</dbReference>